<protein>
    <submittedName>
        <fullName evidence="2">Uncharacterized protein</fullName>
    </submittedName>
</protein>
<organism evidence="2 3">
    <name type="scientific">Litorilinea aerophila</name>
    <dbReference type="NCBI Taxonomy" id="1204385"/>
    <lineage>
        <taxon>Bacteria</taxon>
        <taxon>Bacillati</taxon>
        <taxon>Chloroflexota</taxon>
        <taxon>Caldilineae</taxon>
        <taxon>Caldilineales</taxon>
        <taxon>Caldilineaceae</taxon>
        <taxon>Litorilinea</taxon>
    </lineage>
</organism>
<evidence type="ECO:0000313" key="2">
    <source>
        <dbReference type="EMBL" id="TQE96587.1"/>
    </source>
</evidence>
<dbReference type="Proteomes" id="UP000317371">
    <property type="component" value="Unassembled WGS sequence"/>
</dbReference>
<keyword evidence="3" id="KW-1185">Reference proteome</keyword>
<gene>
    <name evidence="2" type="ORF">FKZ61_06760</name>
</gene>
<dbReference type="AlphaFoldDB" id="A0A540VII1"/>
<dbReference type="OrthoDB" id="165875at2"/>
<feature type="region of interest" description="Disordered" evidence="1">
    <location>
        <begin position="153"/>
        <end position="181"/>
    </location>
</feature>
<sequence>MGRPGGWPSTRHVLLLLALLILVGSLWLDRQGAGHLWAQASPLTQTPLITPTKSNRVVNEITHPQPGDAVAGVVEIWGTALVPSYHRYDVHISPANLDNWQWLTTSYQVVREDVLYRLDTTQFPDGFYDLRVRAIRDDGNYTEAFLRGLEIRNANPPTPTPVPGAPPQPPSVLPTPTPTVDVSSRVPGGQGFYAPDNGAVLRGAVPIVATVNGLPNQPFARYELAFSRAGWEQWQWLAGSEEQFWQAPIAVWDTTQVPDGLYDLRLRIIYRDGNYNEYFLRNLSVANQGPPTLAFAPPVGIVSPRSGWTVGPLVDVVGTVPAEGTLRWELSWSLAGKEEWRLLTVSDRLVQDGLLARLDLSQLQGHRIDLRLRIVHPDQNYHDHVVRDLTIRVAE</sequence>
<evidence type="ECO:0000313" key="3">
    <source>
        <dbReference type="Proteomes" id="UP000317371"/>
    </source>
</evidence>
<proteinExistence type="predicted"/>
<dbReference type="RefSeq" id="WP_141609329.1">
    <property type="nucleotide sequence ID" value="NZ_VIGC02000007.1"/>
</dbReference>
<dbReference type="EMBL" id="VIGC01000007">
    <property type="protein sequence ID" value="TQE96587.1"/>
    <property type="molecule type" value="Genomic_DNA"/>
</dbReference>
<reference evidence="2 3" key="1">
    <citation type="submission" date="2019-06" db="EMBL/GenBank/DDBJ databases">
        <title>Genome sequence of Litorilinea aerophila BAA-2444.</title>
        <authorList>
            <person name="Maclea K.S."/>
            <person name="Maurais E.G."/>
            <person name="Iannazzi L.C."/>
        </authorList>
    </citation>
    <scope>NUCLEOTIDE SEQUENCE [LARGE SCALE GENOMIC DNA]</scope>
    <source>
        <strain evidence="2 3">ATCC BAA-2444</strain>
    </source>
</reference>
<evidence type="ECO:0000256" key="1">
    <source>
        <dbReference type="SAM" id="MobiDB-lite"/>
    </source>
</evidence>
<feature type="compositionally biased region" description="Pro residues" evidence="1">
    <location>
        <begin position="156"/>
        <end position="177"/>
    </location>
</feature>
<accession>A0A540VII1</accession>
<dbReference type="InParanoid" id="A0A540VII1"/>
<name>A0A540VII1_9CHLR</name>
<comment type="caution">
    <text evidence="2">The sequence shown here is derived from an EMBL/GenBank/DDBJ whole genome shotgun (WGS) entry which is preliminary data.</text>
</comment>